<sequence length="216" mass="23810">MTSDQRVTRQLLRWRAVAIVVDNARAYLALNVAMYGLFLAGFIVGLTFPQLSRAQVTRLDDNGTTDLVQSLIDRPWLFAVTILGVNVIRMSVLTIVLPSLVVPFAGIALFAYWAFTTGITLVPASDLGWVALIPHSLTLIVEFQAYLVLLLGVYLLGRNWIRPGTAGADNRRGGYLYGLRQLGRLAVLAAVLLVIGAVYEAFSLRYLVHPLAQWLL</sequence>
<evidence type="ECO:0000313" key="2">
    <source>
        <dbReference type="EMBL" id="BBX51168.1"/>
    </source>
</evidence>
<dbReference type="Proteomes" id="UP000466785">
    <property type="component" value="Chromosome"/>
</dbReference>
<proteinExistence type="predicted"/>
<reference evidence="2 3" key="1">
    <citation type="journal article" date="2019" name="Emerg. Microbes Infect.">
        <title>Comprehensive subspecies identification of 175 nontuberculous mycobacteria species based on 7547 genomic profiles.</title>
        <authorList>
            <person name="Matsumoto Y."/>
            <person name="Kinjo T."/>
            <person name="Motooka D."/>
            <person name="Nabeya D."/>
            <person name="Jung N."/>
            <person name="Uechi K."/>
            <person name="Horii T."/>
            <person name="Iida T."/>
            <person name="Fujita J."/>
            <person name="Nakamura S."/>
        </authorList>
    </citation>
    <scope>NUCLEOTIDE SEQUENCE [LARGE SCALE GENOMIC DNA]</scope>
    <source>
        <strain evidence="2 3">JCM 12603</strain>
    </source>
</reference>
<dbReference type="EMBL" id="AP022570">
    <property type="protein sequence ID" value="BBX51168.1"/>
    <property type="molecule type" value="Genomic_DNA"/>
</dbReference>
<accession>A0A6N4VAU7</accession>
<evidence type="ECO:0008006" key="4">
    <source>
        <dbReference type="Google" id="ProtNLM"/>
    </source>
</evidence>
<keyword evidence="3" id="KW-1185">Reference proteome</keyword>
<name>A0A6N4VAU7_9MYCO</name>
<feature type="transmembrane region" description="Helical" evidence="1">
    <location>
        <begin position="26"/>
        <end position="48"/>
    </location>
</feature>
<keyword evidence="1" id="KW-1133">Transmembrane helix</keyword>
<dbReference type="KEGG" id="mpof:MPOR_21940"/>
<gene>
    <name evidence="2" type="ORF">MPOR_21940</name>
</gene>
<evidence type="ECO:0000256" key="1">
    <source>
        <dbReference type="SAM" id="Phobius"/>
    </source>
</evidence>
<organism evidence="2 3">
    <name type="scientific">Mycolicibacterium poriferae</name>
    <dbReference type="NCBI Taxonomy" id="39694"/>
    <lineage>
        <taxon>Bacteria</taxon>
        <taxon>Bacillati</taxon>
        <taxon>Actinomycetota</taxon>
        <taxon>Actinomycetes</taxon>
        <taxon>Mycobacteriales</taxon>
        <taxon>Mycobacteriaceae</taxon>
        <taxon>Mycolicibacterium</taxon>
    </lineage>
</organism>
<feature type="transmembrane region" description="Helical" evidence="1">
    <location>
        <begin position="185"/>
        <end position="208"/>
    </location>
</feature>
<dbReference type="AlphaFoldDB" id="A0A6N4VAU7"/>
<keyword evidence="1" id="KW-0472">Membrane</keyword>
<feature type="transmembrane region" description="Helical" evidence="1">
    <location>
        <begin position="92"/>
        <end position="115"/>
    </location>
</feature>
<evidence type="ECO:0000313" key="3">
    <source>
        <dbReference type="Proteomes" id="UP000466785"/>
    </source>
</evidence>
<feature type="transmembrane region" description="Helical" evidence="1">
    <location>
        <begin position="127"/>
        <end position="156"/>
    </location>
</feature>
<protein>
    <recommendedName>
        <fullName evidence="4">Stage II sporulation protein M</fullName>
    </recommendedName>
</protein>
<dbReference type="RefSeq" id="WP_163673661.1">
    <property type="nucleotide sequence ID" value="NZ_AP022570.1"/>
</dbReference>
<keyword evidence="1" id="KW-0812">Transmembrane</keyword>